<evidence type="ECO:0000256" key="1">
    <source>
        <dbReference type="SAM" id="SignalP"/>
    </source>
</evidence>
<reference evidence="2" key="1">
    <citation type="submission" date="2007-09" db="EMBL/GenBank/DDBJ databases">
        <title>Toxic transcriptome analysis of Lychas mucronatus: molecular mechanisms regulating diversity of scorpion venom peptides.</title>
        <authorList>
            <person name="Li W."/>
            <person name="Ma Y."/>
            <person name="Cao Z."/>
        </authorList>
    </citation>
    <scope>NUCLEOTIDE SEQUENCE</scope>
    <source>
        <tissue evidence="2">Venom gland</tissue>
    </source>
</reference>
<dbReference type="AlphaFoldDB" id="A0A0U1TXU8"/>
<feature type="chain" id="PRO_5006829257" evidence="1">
    <location>
        <begin position="23"/>
        <end position="117"/>
    </location>
</feature>
<sequence length="117" mass="13533">MNTKTLIVVFLVCLLVSEVVLARRCGGRGRRIKIKKIVRKLRPIVRVMKVITRMRTSRPRPRLRPCNSSDLQTTSYQVMQPISPKLKSCPVSLAICNRKCSRRGMKGRCQRRECVCY</sequence>
<keyword evidence="1" id="KW-0732">Signal</keyword>
<organism evidence="2">
    <name type="scientific">Lychas mucronatus</name>
    <name type="common">Chinese swimming scorpion</name>
    <dbReference type="NCBI Taxonomy" id="172552"/>
    <lineage>
        <taxon>Eukaryota</taxon>
        <taxon>Metazoa</taxon>
        <taxon>Ecdysozoa</taxon>
        <taxon>Arthropoda</taxon>
        <taxon>Chelicerata</taxon>
        <taxon>Arachnida</taxon>
        <taxon>Scorpiones</taxon>
        <taxon>Buthida</taxon>
        <taxon>Buthoidea</taxon>
        <taxon>Buthidae</taxon>
        <taxon>Lychas</taxon>
    </lineage>
</organism>
<evidence type="ECO:0000313" key="2">
    <source>
        <dbReference type="EMBL" id="ABY26692.1"/>
    </source>
</evidence>
<accession>A0A0U1TXU8</accession>
<dbReference type="SMR" id="A0A0U1TXU8"/>
<protein>
    <submittedName>
        <fullName evidence="2">TxLP10</fullName>
    </submittedName>
</protein>
<proteinExistence type="evidence at transcript level"/>
<feature type="signal peptide" evidence="1">
    <location>
        <begin position="1"/>
        <end position="22"/>
    </location>
</feature>
<name>A0A0U1TXU8_LYCMC</name>
<dbReference type="EMBL" id="EU163883">
    <property type="protein sequence ID" value="ABY26692.1"/>
    <property type="molecule type" value="mRNA"/>
</dbReference>